<keyword evidence="11" id="KW-1185">Reference proteome</keyword>
<keyword evidence="4" id="KW-1003">Cell membrane</keyword>
<dbReference type="EMBL" id="VCHX02000026">
    <property type="protein sequence ID" value="TPQ24020.1"/>
    <property type="molecule type" value="Genomic_DNA"/>
</dbReference>
<keyword evidence="5" id="KW-0547">Nucleotide-binding</keyword>
<comment type="subcellular location">
    <subcellularLocation>
        <location evidence="1">Membrane</location>
    </subcellularLocation>
</comment>
<dbReference type="InterPro" id="IPR050388">
    <property type="entry name" value="ABC_Ni/Peptide_Import"/>
</dbReference>
<keyword evidence="3" id="KW-0813">Transport</keyword>
<dbReference type="InterPro" id="IPR013563">
    <property type="entry name" value="Oligopep_ABC_C"/>
</dbReference>
<dbReference type="InterPro" id="IPR027417">
    <property type="entry name" value="P-loop_NTPase"/>
</dbReference>
<proteinExistence type="inferred from homology"/>
<evidence type="ECO:0000256" key="4">
    <source>
        <dbReference type="ARBA" id="ARBA00022475"/>
    </source>
</evidence>
<dbReference type="Gene3D" id="3.40.50.300">
    <property type="entry name" value="P-loop containing nucleotide triphosphate hydrolases"/>
    <property type="match status" value="1"/>
</dbReference>
<organism evidence="10 11">
    <name type="scientific">Streptomyces sporangiiformans</name>
    <dbReference type="NCBI Taxonomy" id="2315329"/>
    <lineage>
        <taxon>Bacteria</taxon>
        <taxon>Bacillati</taxon>
        <taxon>Actinomycetota</taxon>
        <taxon>Actinomycetes</taxon>
        <taxon>Kitasatosporales</taxon>
        <taxon>Streptomycetaceae</taxon>
        <taxon>Streptomyces</taxon>
    </lineage>
</organism>
<dbReference type="SUPFAM" id="SSF52540">
    <property type="entry name" value="P-loop containing nucleoside triphosphate hydrolases"/>
    <property type="match status" value="1"/>
</dbReference>
<dbReference type="PANTHER" id="PTHR43297:SF2">
    <property type="entry name" value="DIPEPTIDE TRANSPORT ATP-BINDING PROTEIN DPPD"/>
    <property type="match status" value="1"/>
</dbReference>
<evidence type="ECO:0000256" key="1">
    <source>
        <dbReference type="ARBA" id="ARBA00004370"/>
    </source>
</evidence>
<dbReference type="Pfam" id="PF08352">
    <property type="entry name" value="oligo_HPY"/>
    <property type="match status" value="1"/>
</dbReference>
<keyword evidence="7" id="KW-0472">Membrane</keyword>
<evidence type="ECO:0000256" key="5">
    <source>
        <dbReference type="ARBA" id="ARBA00022741"/>
    </source>
</evidence>
<reference evidence="10 11" key="1">
    <citation type="submission" date="2019-06" db="EMBL/GenBank/DDBJ databases">
        <title>Streptomyces sporangiiformans sp. nov., a novel actinomycete isolated from soil in Mount Song.</title>
        <authorList>
            <person name="Han L."/>
        </authorList>
    </citation>
    <scope>NUCLEOTIDE SEQUENCE [LARGE SCALE GENOMIC DNA]</scope>
    <source>
        <strain evidence="10 11">NEAU-SSA 1</strain>
    </source>
</reference>
<feature type="region of interest" description="Disordered" evidence="8">
    <location>
        <begin position="74"/>
        <end position="119"/>
    </location>
</feature>
<dbReference type="GO" id="GO:0016020">
    <property type="term" value="C:membrane"/>
    <property type="evidence" value="ECO:0007669"/>
    <property type="project" value="UniProtKB-SubCell"/>
</dbReference>
<dbReference type="GO" id="GO:0015833">
    <property type="term" value="P:peptide transport"/>
    <property type="evidence" value="ECO:0007669"/>
    <property type="project" value="InterPro"/>
</dbReference>
<gene>
    <name evidence="10" type="ORF">FGD71_001180</name>
</gene>
<feature type="compositionally biased region" description="Basic residues" evidence="8">
    <location>
        <begin position="80"/>
        <end position="102"/>
    </location>
</feature>
<evidence type="ECO:0000256" key="8">
    <source>
        <dbReference type="SAM" id="MobiDB-lite"/>
    </source>
</evidence>
<dbReference type="OrthoDB" id="3326974at2"/>
<evidence type="ECO:0000256" key="2">
    <source>
        <dbReference type="ARBA" id="ARBA00005417"/>
    </source>
</evidence>
<name>A0A505DS09_9ACTN</name>
<evidence type="ECO:0000313" key="10">
    <source>
        <dbReference type="EMBL" id="TPQ24020.1"/>
    </source>
</evidence>
<comment type="caution">
    <text evidence="10">The sequence shown here is derived from an EMBL/GenBank/DDBJ whole genome shotgun (WGS) entry which is preliminary data.</text>
</comment>
<comment type="similarity">
    <text evidence="2">Belongs to the ABC transporter superfamily.</text>
</comment>
<feature type="compositionally biased region" description="Basic and acidic residues" evidence="8">
    <location>
        <begin position="109"/>
        <end position="119"/>
    </location>
</feature>
<keyword evidence="6" id="KW-0067">ATP-binding</keyword>
<dbReference type="Proteomes" id="UP000317378">
    <property type="component" value="Unassembled WGS sequence"/>
</dbReference>
<sequence length="119" mass="13237">MYLGRTVESGPAEGVFERPHHPCTAALLSAAPSLAAGGRANRRRILLTGEIPSPADPPSGCSFRTRCWRAEDVCAEASPHRRSEHRSTRRHATSRWRRHRPSRGVTGRRLPERVPRKAA</sequence>
<feature type="domain" description="Oligopeptide/dipeptide ABC transporter C-terminal" evidence="9">
    <location>
        <begin position="7"/>
        <end position="74"/>
    </location>
</feature>
<evidence type="ECO:0000259" key="9">
    <source>
        <dbReference type="Pfam" id="PF08352"/>
    </source>
</evidence>
<evidence type="ECO:0000256" key="7">
    <source>
        <dbReference type="ARBA" id="ARBA00023136"/>
    </source>
</evidence>
<protein>
    <recommendedName>
        <fullName evidence="9">Oligopeptide/dipeptide ABC transporter C-terminal domain-containing protein</fullName>
    </recommendedName>
</protein>
<evidence type="ECO:0000256" key="6">
    <source>
        <dbReference type="ARBA" id="ARBA00022840"/>
    </source>
</evidence>
<dbReference type="AlphaFoldDB" id="A0A505DS09"/>
<accession>A0A505DS09</accession>
<evidence type="ECO:0000313" key="11">
    <source>
        <dbReference type="Proteomes" id="UP000317378"/>
    </source>
</evidence>
<evidence type="ECO:0000256" key="3">
    <source>
        <dbReference type="ARBA" id="ARBA00022448"/>
    </source>
</evidence>
<dbReference type="PANTHER" id="PTHR43297">
    <property type="entry name" value="OLIGOPEPTIDE TRANSPORT ATP-BINDING PROTEIN APPD"/>
    <property type="match status" value="1"/>
</dbReference>
<dbReference type="NCBIfam" id="TIGR01727">
    <property type="entry name" value="oligo_HPY"/>
    <property type="match status" value="1"/>
</dbReference>
<dbReference type="GO" id="GO:0005524">
    <property type="term" value="F:ATP binding"/>
    <property type="evidence" value="ECO:0007669"/>
    <property type="project" value="UniProtKB-KW"/>
</dbReference>